<evidence type="ECO:0000259" key="2">
    <source>
        <dbReference type="PROSITE" id="PS51462"/>
    </source>
</evidence>
<comment type="similarity">
    <text evidence="1">Belongs to the Nudix hydrolase family.</text>
</comment>
<dbReference type="Pfam" id="PF08242">
    <property type="entry name" value="Methyltransf_12"/>
    <property type="match status" value="1"/>
</dbReference>
<gene>
    <name evidence="3" type="ORF">FAEUMB_05780</name>
</gene>
<proteinExistence type="inferred from homology"/>
<dbReference type="PROSITE" id="PS51462">
    <property type="entry name" value="NUDIX"/>
    <property type="match status" value="1"/>
</dbReference>
<dbReference type="Pfam" id="PF00293">
    <property type="entry name" value="NUDIX"/>
    <property type="match status" value="1"/>
</dbReference>
<dbReference type="Proteomes" id="UP000702954">
    <property type="component" value="Unassembled WGS sequence"/>
</dbReference>
<organism evidence="3 4">
    <name type="scientific">Faecalimonas umbilicata</name>
    <dbReference type="NCBI Taxonomy" id="1912855"/>
    <lineage>
        <taxon>Bacteria</taxon>
        <taxon>Bacillati</taxon>
        <taxon>Bacillota</taxon>
        <taxon>Clostridia</taxon>
        <taxon>Lachnospirales</taxon>
        <taxon>Lachnospiraceae</taxon>
        <taxon>Faecalimonas</taxon>
    </lineage>
</organism>
<comment type="caution">
    <text evidence="3">The sequence shown here is derived from an EMBL/GenBank/DDBJ whole genome shotgun (WGS) entry which is preliminary data.</text>
</comment>
<dbReference type="Gene3D" id="3.40.50.150">
    <property type="entry name" value="Vaccinia Virus protein VP39"/>
    <property type="match status" value="1"/>
</dbReference>
<feature type="domain" description="Nudix hydrolase" evidence="2">
    <location>
        <begin position="70"/>
        <end position="208"/>
    </location>
</feature>
<accession>A0ABQ0QUP8</accession>
<reference evidence="3 4" key="1">
    <citation type="journal article" date="2018" name="Int. J. Syst. Evol. Microbiol.">
        <title>Draft Genome Sequence of Faecalimonas umbilicata JCM 30896T, an Acetate-Producing Bacterium Isolated from Human Feces.</title>
        <authorList>
            <person name="Sakamoto M."/>
            <person name="Ikeyama N."/>
            <person name="Yuki M."/>
            <person name="Ohkuma M."/>
        </authorList>
    </citation>
    <scope>NUCLEOTIDE SEQUENCE [LARGE SCALE GENOMIC DNA]</scope>
    <source>
        <strain evidence="3 4">EGH7</strain>
    </source>
</reference>
<dbReference type="PANTHER" id="PTHR43736:SF1">
    <property type="entry name" value="DIHYDRONEOPTERIN TRIPHOSPHATE DIPHOSPHATASE"/>
    <property type="match status" value="1"/>
</dbReference>
<dbReference type="InterPro" id="IPR000086">
    <property type="entry name" value="NUDIX_hydrolase_dom"/>
</dbReference>
<dbReference type="CDD" id="cd02440">
    <property type="entry name" value="AdoMet_MTases"/>
    <property type="match status" value="1"/>
</dbReference>
<dbReference type="EMBL" id="BHEO01000002">
    <property type="protein sequence ID" value="GBU04037.1"/>
    <property type="molecule type" value="Genomic_DNA"/>
</dbReference>
<evidence type="ECO:0000313" key="3">
    <source>
        <dbReference type="EMBL" id="GBU04037.1"/>
    </source>
</evidence>
<name>A0ABQ0QUP8_9FIRM</name>
<protein>
    <recommendedName>
        <fullName evidence="2">Nudix hydrolase domain-containing protein</fullName>
    </recommendedName>
</protein>
<keyword evidence="4" id="KW-1185">Reference proteome</keyword>
<dbReference type="CDD" id="cd03674">
    <property type="entry name" value="NUDIX_Hydrolase"/>
    <property type="match status" value="1"/>
</dbReference>
<dbReference type="SUPFAM" id="SSF55811">
    <property type="entry name" value="Nudix"/>
    <property type="match status" value="1"/>
</dbReference>
<dbReference type="PANTHER" id="PTHR43736">
    <property type="entry name" value="ADP-RIBOSE PYROPHOSPHATASE"/>
    <property type="match status" value="1"/>
</dbReference>
<dbReference type="InterPro" id="IPR013217">
    <property type="entry name" value="Methyltransf_12"/>
</dbReference>
<dbReference type="InterPro" id="IPR015797">
    <property type="entry name" value="NUDIX_hydrolase-like_dom_sf"/>
</dbReference>
<evidence type="ECO:0000256" key="1">
    <source>
        <dbReference type="ARBA" id="ARBA00005582"/>
    </source>
</evidence>
<evidence type="ECO:0000313" key="4">
    <source>
        <dbReference type="Proteomes" id="UP000702954"/>
    </source>
</evidence>
<dbReference type="SUPFAM" id="SSF53335">
    <property type="entry name" value="S-adenosyl-L-methionine-dependent methyltransferases"/>
    <property type="match status" value="1"/>
</dbReference>
<dbReference type="InterPro" id="IPR029063">
    <property type="entry name" value="SAM-dependent_MTases_sf"/>
</dbReference>
<dbReference type="Gene3D" id="3.90.79.10">
    <property type="entry name" value="Nucleoside Triphosphate Pyrophosphohydrolase"/>
    <property type="match status" value="1"/>
</dbReference>
<sequence length="437" mass="50740">MPDSGLKMELVFKLKRVNDNNYEKGNNYMEKLRKEIETYLPFNEQEEQDQRQFLRLLEHMPDLLTRENDVAHITVSAWIVNPSRTKVLMAYHNIYQSWAWLGGHADGNPDVREVIRKEIEEESGLTDIRFLTDDIFSLESLTVDGHEKRGTYISSHLHLNLTFLLEADEHLPLRIKPDENSQIGWINVSEIAEKSTEKWFVDRIYFKLCQKVLRDFPPREYYKAYEDRYKTIHQKGASWFSNTPTPIVMELLEKYGISLSSPILEIGCGEGRDAKALLEKGYCLKATDVSPEAISYCKAAFPEHISNFQTLDCLKDHHPFSYTFIYSVAVIHMLVPSKDRTDFYQFIYQHLTENGLSLICTMGDGKIERETDIRNAFRVEEREHSSGSIPVASTSCKMVSFSTFEKELKENHFTIIEKGLTESFPDFPILMYALVKK</sequence>